<dbReference type="AlphaFoldDB" id="A0A4P9XWR3"/>
<evidence type="ECO:0000313" key="3">
    <source>
        <dbReference type="Proteomes" id="UP000271241"/>
    </source>
</evidence>
<protein>
    <recommendedName>
        <fullName evidence="1">F-box domain-containing protein</fullName>
    </recommendedName>
</protein>
<proteinExistence type="predicted"/>
<dbReference type="Proteomes" id="UP000271241">
    <property type="component" value="Unassembled WGS sequence"/>
</dbReference>
<evidence type="ECO:0000313" key="2">
    <source>
        <dbReference type="EMBL" id="RKP10853.1"/>
    </source>
</evidence>
<dbReference type="SUPFAM" id="SSF81383">
    <property type="entry name" value="F-box domain"/>
    <property type="match status" value="1"/>
</dbReference>
<reference evidence="3" key="1">
    <citation type="journal article" date="2018" name="Nat. Microbiol.">
        <title>Leveraging single-cell genomics to expand the fungal tree of life.</title>
        <authorList>
            <person name="Ahrendt S.R."/>
            <person name="Quandt C.A."/>
            <person name="Ciobanu D."/>
            <person name="Clum A."/>
            <person name="Salamov A."/>
            <person name="Andreopoulos B."/>
            <person name="Cheng J.F."/>
            <person name="Woyke T."/>
            <person name="Pelin A."/>
            <person name="Henrissat B."/>
            <person name="Reynolds N.K."/>
            <person name="Benny G.L."/>
            <person name="Smith M.E."/>
            <person name="James T.Y."/>
            <person name="Grigoriev I.V."/>
        </authorList>
    </citation>
    <scope>NUCLEOTIDE SEQUENCE [LARGE SCALE GENOMIC DNA]</scope>
    <source>
        <strain evidence="3">RSA 1356</strain>
    </source>
</reference>
<sequence>MSLVPDEVWLRIFVYATQDSLSVQPRLQCVNRHFHKMAGYADRDWQTLLKRECILEKHWGSGGVCEDLRETTNDEEEEGSNERDQNARFFKNHHVRYLCRLKELNDRQLQSCDPLAARPKDIEFSRFLISDFTSADAGIVAIGTQHPDSYRNDVTAWHFPTNDTVFQTTLLPDNDGTHEQLLEIGWLAQLMVTAVQDIHGNWKELRVYDIAQEPRQRVSQFQIDYNIRGSGVYILPSWLHLQLNPNARTEVLVVGIETDNGGRGVIIRHDILTQRTHTFFLRPRANSAFCDSRFPDIALTSHNSSGICIWSTVTGAQLHEIAIPDTHYVYRIGLSSAIEAAPTKLLPPPGTKSTDSGAGQMCMGGDRAIRLVAAVGYRQSTRIQVWNLVTPNLEFAFPADVEPEALVAPVQAILLRTHPYITGYLSCMRVVGRMLFAIRSHMGFTDLSYASAFNLETGDEIYRTALAPHLRNMMQIGHELLVLSRDEIYTVGPKRVLDDSTDDQDDAAGGMQSVVEAVQVASGEQEQS</sequence>
<keyword evidence="3" id="KW-1185">Reference proteome</keyword>
<feature type="domain" description="F-box" evidence="1">
    <location>
        <begin position="1"/>
        <end position="48"/>
    </location>
</feature>
<dbReference type="InterPro" id="IPR001810">
    <property type="entry name" value="F-box_dom"/>
</dbReference>
<accession>A0A4P9XWR3</accession>
<dbReference type="EMBL" id="KZ992435">
    <property type="protein sequence ID" value="RKP10853.1"/>
    <property type="molecule type" value="Genomic_DNA"/>
</dbReference>
<organism evidence="2 3">
    <name type="scientific">Thamnocephalis sphaerospora</name>
    <dbReference type="NCBI Taxonomy" id="78915"/>
    <lineage>
        <taxon>Eukaryota</taxon>
        <taxon>Fungi</taxon>
        <taxon>Fungi incertae sedis</taxon>
        <taxon>Zoopagomycota</taxon>
        <taxon>Zoopagomycotina</taxon>
        <taxon>Zoopagomycetes</taxon>
        <taxon>Zoopagales</taxon>
        <taxon>Sigmoideomycetaceae</taxon>
        <taxon>Thamnocephalis</taxon>
    </lineage>
</organism>
<gene>
    <name evidence="2" type="ORF">THASP1DRAFT_27392</name>
</gene>
<name>A0A4P9XWR3_9FUNG</name>
<dbReference type="OrthoDB" id="3219396at2759"/>
<dbReference type="InterPro" id="IPR036047">
    <property type="entry name" value="F-box-like_dom_sf"/>
</dbReference>
<evidence type="ECO:0000259" key="1">
    <source>
        <dbReference type="PROSITE" id="PS50181"/>
    </source>
</evidence>
<dbReference type="PROSITE" id="PS50181">
    <property type="entry name" value="FBOX"/>
    <property type="match status" value="1"/>
</dbReference>